<dbReference type="AlphaFoldDB" id="A0A1M5UEC7"/>
<organism evidence="8 9">
    <name type="scientific">Vibrio aerogenes CECT 7868</name>
    <dbReference type="NCBI Taxonomy" id="1216006"/>
    <lineage>
        <taxon>Bacteria</taxon>
        <taxon>Pseudomonadati</taxon>
        <taxon>Pseudomonadota</taxon>
        <taxon>Gammaproteobacteria</taxon>
        <taxon>Vibrionales</taxon>
        <taxon>Vibrionaceae</taxon>
        <taxon>Vibrio</taxon>
    </lineage>
</organism>
<evidence type="ECO:0000313" key="9">
    <source>
        <dbReference type="Proteomes" id="UP000184608"/>
    </source>
</evidence>
<evidence type="ECO:0000256" key="1">
    <source>
        <dbReference type="ARBA" id="ARBA00022670"/>
    </source>
</evidence>
<name>A0A1M5UEC7_9VIBR</name>
<dbReference type="EMBL" id="FQXZ01000001">
    <property type="protein sequence ID" value="SHH61013.1"/>
    <property type="molecule type" value="Genomic_DNA"/>
</dbReference>
<accession>A0A1M5UEC7</accession>
<dbReference type="CDD" id="cd00190">
    <property type="entry name" value="Tryp_SPc"/>
    <property type="match status" value="1"/>
</dbReference>
<feature type="domain" description="Peptidase S1" evidence="7">
    <location>
        <begin position="32"/>
        <end position="274"/>
    </location>
</feature>
<dbReference type="PANTHER" id="PTHR24264">
    <property type="entry name" value="TRYPSIN-RELATED"/>
    <property type="match status" value="1"/>
</dbReference>
<dbReference type="OrthoDB" id="9813836at2"/>
<feature type="region of interest" description="Disordered" evidence="5">
    <location>
        <begin position="386"/>
        <end position="425"/>
    </location>
</feature>
<dbReference type="InterPro" id="IPR001254">
    <property type="entry name" value="Trypsin_dom"/>
</dbReference>
<feature type="signal peptide" evidence="6">
    <location>
        <begin position="1"/>
        <end position="26"/>
    </location>
</feature>
<dbReference type="PROSITE" id="PS50240">
    <property type="entry name" value="TRYPSIN_DOM"/>
    <property type="match status" value="1"/>
</dbReference>
<dbReference type="SUPFAM" id="SSF50494">
    <property type="entry name" value="Trypsin-like serine proteases"/>
    <property type="match status" value="1"/>
</dbReference>
<evidence type="ECO:0000256" key="5">
    <source>
        <dbReference type="SAM" id="MobiDB-lite"/>
    </source>
</evidence>
<evidence type="ECO:0000259" key="7">
    <source>
        <dbReference type="PROSITE" id="PS50240"/>
    </source>
</evidence>
<feature type="chain" id="PRO_5013064833" evidence="6">
    <location>
        <begin position="27"/>
        <end position="447"/>
    </location>
</feature>
<dbReference type="InterPro" id="IPR018114">
    <property type="entry name" value="TRYPSIN_HIS"/>
</dbReference>
<keyword evidence="9" id="KW-1185">Reference proteome</keyword>
<dbReference type="STRING" id="1216006.VA7868_00067"/>
<dbReference type="FunFam" id="2.40.10.10:FF:000068">
    <property type="entry name" value="transmembrane protease serine 2"/>
    <property type="match status" value="1"/>
</dbReference>
<sequence length="447" mass="47200">MNKNVMALFAGLALPAGMVLSGYANATSSAKIINGVEADKDSWPYMTALIDKSKLNAFQGQFCGGTFLGGRYILTASHCVSDIVKSNTINVYASVGVHDLNNVDTEGQKAEIQNIYMHEDYYASSIEIHNDIAIIELAEEITASHVELSDDTLTNSLITGNTLTAAGWGQQSATENLFSSKLYQVDIPYTDRSTCQNVGGVYATVGDDAICAGYAEGGKDVCHGDSGGPLFYNDNGTFKQVGIVSWGTTCADENAYSVYSDVAYFSDWIAAKTSGVSYKQRINSDATTQNVQIALPVTNYGTEAFDVKSVFAIPAVSIVSHTCNDTLGEGESCQVTINVDRKAAGFLTSETDTEIPVSLRTNHTLASELKMTLHFNNAYVADVSSSDDTTSSDDSASSDDSTSASGSAQSSGSTATSGSSSSGGSGGASFGLVFLAMLGCFFRRRYL</sequence>
<dbReference type="GO" id="GO:0006508">
    <property type="term" value="P:proteolysis"/>
    <property type="evidence" value="ECO:0007669"/>
    <property type="project" value="UniProtKB-KW"/>
</dbReference>
<keyword evidence="1 4" id="KW-0645">Protease</keyword>
<dbReference type="InterPro" id="IPR043504">
    <property type="entry name" value="Peptidase_S1_PA_chymotrypsin"/>
</dbReference>
<evidence type="ECO:0000256" key="4">
    <source>
        <dbReference type="RuleBase" id="RU363034"/>
    </source>
</evidence>
<proteinExistence type="predicted"/>
<dbReference type="PROSITE" id="PS00135">
    <property type="entry name" value="TRYPSIN_SER"/>
    <property type="match status" value="1"/>
</dbReference>
<dbReference type="Gene3D" id="2.40.10.10">
    <property type="entry name" value="Trypsin-like serine proteases"/>
    <property type="match status" value="1"/>
</dbReference>
<reference evidence="8 9" key="1">
    <citation type="submission" date="2016-11" db="EMBL/GenBank/DDBJ databases">
        <authorList>
            <person name="Jaros S."/>
            <person name="Januszkiewicz K."/>
            <person name="Wedrychowicz H."/>
        </authorList>
    </citation>
    <scope>NUCLEOTIDE SEQUENCE [LARGE SCALE GENOMIC DNA]</scope>
    <source>
        <strain evidence="8 9">CECT 7868</strain>
    </source>
</reference>
<evidence type="ECO:0000313" key="8">
    <source>
        <dbReference type="EMBL" id="SHH61013.1"/>
    </source>
</evidence>
<feature type="compositionally biased region" description="Low complexity" evidence="5">
    <location>
        <begin position="386"/>
        <end position="420"/>
    </location>
</feature>
<dbReference type="Pfam" id="PF00089">
    <property type="entry name" value="Trypsin"/>
    <property type="match status" value="1"/>
</dbReference>
<dbReference type="SMART" id="SM00020">
    <property type="entry name" value="Tryp_SPc"/>
    <property type="match status" value="1"/>
</dbReference>
<dbReference type="RefSeq" id="WP_084193141.1">
    <property type="nucleotide sequence ID" value="NZ_FQXZ01000001.1"/>
</dbReference>
<evidence type="ECO:0000256" key="6">
    <source>
        <dbReference type="SAM" id="SignalP"/>
    </source>
</evidence>
<evidence type="ECO:0000256" key="3">
    <source>
        <dbReference type="ARBA" id="ARBA00023157"/>
    </source>
</evidence>
<dbReference type="InterPro" id="IPR050127">
    <property type="entry name" value="Serine_Proteases_S1"/>
</dbReference>
<dbReference type="Proteomes" id="UP000184608">
    <property type="component" value="Unassembled WGS sequence"/>
</dbReference>
<keyword evidence="3" id="KW-1015">Disulfide bond</keyword>
<dbReference type="FunFam" id="2.40.10.10:FF:000002">
    <property type="entry name" value="Transmembrane protease serine"/>
    <property type="match status" value="1"/>
</dbReference>
<protein>
    <submittedName>
        <fullName evidence="8">Trypsin-like protease</fullName>
        <ecNumber evidence="8">3.4.21.-</ecNumber>
    </submittedName>
</protein>
<evidence type="ECO:0000256" key="2">
    <source>
        <dbReference type="ARBA" id="ARBA00022801"/>
    </source>
</evidence>
<keyword evidence="4" id="KW-0720">Serine protease</keyword>
<keyword evidence="6" id="KW-0732">Signal</keyword>
<dbReference type="EC" id="3.4.21.-" evidence="8"/>
<gene>
    <name evidence="8" type="primary">tlp_2</name>
    <name evidence="8" type="ORF">VA7868_00067</name>
</gene>
<keyword evidence="2 4" id="KW-0378">Hydrolase</keyword>
<dbReference type="GO" id="GO:0004252">
    <property type="term" value="F:serine-type endopeptidase activity"/>
    <property type="evidence" value="ECO:0007669"/>
    <property type="project" value="InterPro"/>
</dbReference>
<dbReference type="PANTHER" id="PTHR24264:SF83">
    <property type="entry name" value="COMPLEMENT FACTOR I"/>
    <property type="match status" value="1"/>
</dbReference>
<dbReference type="InterPro" id="IPR009003">
    <property type="entry name" value="Peptidase_S1_PA"/>
</dbReference>
<dbReference type="GO" id="GO:0005615">
    <property type="term" value="C:extracellular space"/>
    <property type="evidence" value="ECO:0007669"/>
    <property type="project" value="TreeGrafter"/>
</dbReference>
<dbReference type="PRINTS" id="PR00722">
    <property type="entry name" value="CHYMOTRYPSIN"/>
</dbReference>
<dbReference type="InterPro" id="IPR001314">
    <property type="entry name" value="Peptidase_S1A"/>
</dbReference>
<dbReference type="InterPro" id="IPR033116">
    <property type="entry name" value="TRYPSIN_SER"/>
</dbReference>
<dbReference type="PROSITE" id="PS00134">
    <property type="entry name" value="TRYPSIN_HIS"/>
    <property type="match status" value="1"/>
</dbReference>